<dbReference type="InterPro" id="IPR047252">
    <property type="entry name" value="TP53BP1-like"/>
</dbReference>
<dbReference type="Pfam" id="PF16589">
    <property type="entry name" value="BRCT_2"/>
    <property type="match status" value="1"/>
</dbReference>
<evidence type="ECO:0000256" key="3">
    <source>
        <dbReference type="ARBA" id="ARBA00023242"/>
    </source>
</evidence>
<feature type="region of interest" description="Disordered" evidence="4">
    <location>
        <begin position="821"/>
        <end position="852"/>
    </location>
</feature>
<feature type="compositionally biased region" description="Basic and acidic residues" evidence="4">
    <location>
        <begin position="361"/>
        <end position="377"/>
    </location>
</feature>
<dbReference type="InterPro" id="IPR047249">
    <property type="entry name" value="BRCT_p53bp1-like_rpt1"/>
</dbReference>
<feature type="compositionally biased region" description="Basic and acidic residues" evidence="4">
    <location>
        <begin position="186"/>
        <end position="212"/>
    </location>
</feature>
<name>A0A8S1FFU7_9PELO</name>
<feature type="domain" description="BRCT" evidence="5">
    <location>
        <begin position="869"/>
        <end position="971"/>
    </location>
</feature>
<evidence type="ECO:0000313" key="7">
    <source>
        <dbReference type="Proteomes" id="UP000494206"/>
    </source>
</evidence>
<feature type="region of interest" description="Disordered" evidence="4">
    <location>
        <begin position="27"/>
        <end position="423"/>
    </location>
</feature>
<evidence type="ECO:0000313" key="6">
    <source>
        <dbReference type="EMBL" id="CAB3410842.1"/>
    </source>
</evidence>
<evidence type="ECO:0000256" key="4">
    <source>
        <dbReference type="SAM" id="MobiDB-lite"/>
    </source>
</evidence>
<keyword evidence="2" id="KW-0227">DNA damage</keyword>
<sequence>MDESSTSQESVSTPSVLLNRKGLFGNSASSLQNSFVKEPTPEQKSEEVVNDSSGNSSTARNVESVENGDNPLTVNEKTGNGDFESTAEEEKEDKTNEEVKDTAGEEIISPKIVSMDTTNQESSSSEKKQSLDEIPEDEQVDDEEEIEDEEEEAPRKKVKRTRTKSEEREESEENNEDIEMIEAEDQTVHDDQPDAENTHEVDESKDGEKESNNEQMEEETNDKEEELIEESPRRRTKRGVGTPLNNPPDSKRDRRSNVSEANDPETPSSQESEEPKRGRGRGRKSAATIENEKKEGLMSFNKTPRRGRSKKTDIEKEENVEEIQYGEEEEEEPEKQDEEPRSSRRGRGRKSASAGTPKTPGVDRRSKIDHVEEDKESVNAVKTGRRGRPARKTVIENDDESEKNEVEDVQEDESPRSRRSQASSNKANVVWNYIYIVDVARLWKFYVNTTVIAIWHLVIVSQARDVDNIFLLPVEGERLQKVRMIQKNQMKLLSGRSAKATLATSDKTPAYKKLLNDGEHDPYDLDTEMDKHPEPLKNIHMEVQQFGAVKYAKIGGSSSASRYEFTERAAGARIPNLSSSPQRRERKTLAEMAPGKEKIPHKKDTGILPTPRKGRGKNTAEEEDDQFDMKDDAEEGEKSSQRGRKRKSELETTPLVAPKKATVEIPELSNEEQWKVDHPDDEHEPHAPGARVFALFGKIYYPAVIGAERDSYGRYKVQFTADKIVKDVPAAGIIPLRAVVAGKQCSYNEDILSVIRCPNAASADDWSTGMFQLEYLNEEEDPTGETALVKWTDISLDMHEWKDYIQKKSFEASSIASENITTPAQLSRQARKAVKTPAASSPKPKPKFPKPEPIVRQFSTQLTMNPKGVGKNIFAGMVFMITSAKSTTGGGPVAIRKKHLQEFIVENGGVVTENCEDIDKPAKEILVISDMHYRTHKYLRALAQNMPCISNEWIVQCSEKGMCIDYKPFILPSGVSIIDDKLYPPPENADKLLAGEVFYVHSTHDGKNMNRDGTSSSFHEIWKPMILSLGASIIDVGYEKIRGNQFNYLLTDSSAKEDVVNYAKEIGAKIISSEWVIQTLIMGKKLPVDAHPKFTPCL</sequence>
<evidence type="ECO:0000259" key="5">
    <source>
        <dbReference type="PROSITE" id="PS50172"/>
    </source>
</evidence>
<dbReference type="InterPro" id="IPR036420">
    <property type="entry name" value="BRCT_dom_sf"/>
</dbReference>
<feature type="compositionally biased region" description="Acidic residues" evidence="4">
    <location>
        <begin position="315"/>
        <end position="337"/>
    </location>
</feature>
<dbReference type="InterPro" id="IPR001357">
    <property type="entry name" value="BRCT_dom"/>
</dbReference>
<dbReference type="PROSITE" id="PS50172">
    <property type="entry name" value="BRCT"/>
    <property type="match status" value="2"/>
</dbReference>
<dbReference type="PANTHER" id="PTHR15321:SF3">
    <property type="entry name" value="TP53-BINDING PROTEIN 1"/>
    <property type="match status" value="1"/>
</dbReference>
<keyword evidence="3" id="KW-0539">Nucleus</keyword>
<feature type="region of interest" description="Disordered" evidence="4">
    <location>
        <begin position="574"/>
        <end position="663"/>
    </location>
</feature>
<feature type="compositionally biased region" description="Acidic residues" evidence="4">
    <location>
        <begin position="168"/>
        <end position="185"/>
    </location>
</feature>
<accession>A0A8S1FFU7</accession>
<proteinExistence type="predicted"/>
<feature type="compositionally biased region" description="Acidic residues" evidence="4">
    <location>
        <begin position="621"/>
        <end position="635"/>
    </location>
</feature>
<dbReference type="AlphaFoldDB" id="A0A8S1FFU7"/>
<feature type="domain" description="BRCT" evidence="5">
    <location>
        <begin position="988"/>
        <end position="1093"/>
    </location>
</feature>
<feature type="compositionally biased region" description="Basic and acidic residues" evidence="4">
    <location>
        <begin position="92"/>
        <end position="103"/>
    </location>
</feature>
<protein>
    <recommendedName>
        <fullName evidence="5">BRCT domain-containing protein</fullName>
    </recommendedName>
</protein>
<evidence type="ECO:0000256" key="2">
    <source>
        <dbReference type="ARBA" id="ARBA00022763"/>
    </source>
</evidence>
<dbReference type="PANTHER" id="PTHR15321">
    <property type="entry name" value="TUMOR SUPPRESSOR P53-BINDING PROTEIN 1"/>
    <property type="match status" value="1"/>
</dbReference>
<dbReference type="EMBL" id="CADEPM010000011">
    <property type="protein sequence ID" value="CAB3410842.1"/>
    <property type="molecule type" value="Genomic_DNA"/>
</dbReference>
<dbReference type="Gene3D" id="3.40.50.10190">
    <property type="entry name" value="BRCT domain"/>
    <property type="match status" value="2"/>
</dbReference>
<dbReference type="OrthoDB" id="129353at2759"/>
<gene>
    <name evidence="6" type="ORF">CBOVIS_LOCUS12305</name>
</gene>
<reference evidence="6 7" key="1">
    <citation type="submission" date="2020-04" db="EMBL/GenBank/DDBJ databases">
        <authorList>
            <person name="Laetsch R D."/>
            <person name="Stevens L."/>
            <person name="Kumar S."/>
            <person name="Blaxter L. M."/>
        </authorList>
    </citation>
    <scope>NUCLEOTIDE SEQUENCE [LARGE SCALE GENOMIC DNA]</scope>
</reference>
<dbReference type="GO" id="GO:0000077">
    <property type="term" value="P:DNA damage checkpoint signaling"/>
    <property type="evidence" value="ECO:0007669"/>
    <property type="project" value="TreeGrafter"/>
</dbReference>
<dbReference type="CDD" id="cd17745">
    <property type="entry name" value="BRCT_p53bp1_rpt1"/>
    <property type="match status" value="1"/>
</dbReference>
<dbReference type="Proteomes" id="UP000494206">
    <property type="component" value="Unassembled WGS sequence"/>
</dbReference>
<feature type="compositionally biased region" description="Acidic residues" evidence="4">
    <location>
        <begin position="133"/>
        <end position="152"/>
    </location>
</feature>
<dbReference type="CDD" id="cd17724">
    <property type="entry name" value="BRCT_p53bp1_rpt2"/>
    <property type="match status" value="1"/>
</dbReference>
<dbReference type="GO" id="GO:0042393">
    <property type="term" value="F:histone binding"/>
    <property type="evidence" value="ECO:0007669"/>
    <property type="project" value="TreeGrafter"/>
</dbReference>
<dbReference type="GO" id="GO:0005634">
    <property type="term" value="C:nucleus"/>
    <property type="evidence" value="ECO:0007669"/>
    <property type="project" value="UniProtKB-SubCell"/>
</dbReference>
<feature type="compositionally biased region" description="Polar residues" evidence="4">
    <location>
        <begin position="50"/>
        <end position="61"/>
    </location>
</feature>
<dbReference type="GO" id="GO:0045944">
    <property type="term" value="P:positive regulation of transcription by RNA polymerase II"/>
    <property type="evidence" value="ECO:0007669"/>
    <property type="project" value="TreeGrafter"/>
</dbReference>
<feature type="compositionally biased region" description="Acidic residues" evidence="4">
    <location>
        <begin position="215"/>
        <end position="229"/>
    </location>
</feature>
<keyword evidence="7" id="KW-1185">Reference proteome</keyword>
<feature type="compositionally biased region" description="Basic and acidic residues" evidence="4">
    <location>
        <begin position="594"/>
        <end position="605"/>
    </location>
</feature>
<comment type="subcellular location">
    <subcellularLocation>
        <location evidence="1">Nucleus</location>
    </subcellularLocation>
</comment>
<dbReference type="InterPro" id="IPR056492">
    <property type="entry name" value="SH3_Hsr9"/>
</dbReference>
<dbReference type="SUPFAM" id="SSF52113">
    <property type="entry name" value="BRCT domain"/>
    <property type="match status" value="2"/>
</dbReference>
<feature type="compositionally biased region" description="Acidic residues" evidence="4">
    <location>
        <begin position="396"/>
        <end position="412"/>
    </location>
</feature>
<dbReference type="Pfam" id="PF18428">
    <property type="entry name" value="BRCT_3"/>
    <property type="match status" value="1"/>
</dbReference>
<organism evidence="6 7">
    <name type="scientific">Caenorhabditis bovis</name>
    <dbReference type="NCBI Taxonomy" id="2654633"/>
    <lineage>
        <taxon>Eukaryota</taxon>
        <taxon>Metazoa</taxon>
        <taxon>Ecdysozoa</taxon>
        <taxon>Nematoda</taxon>
        <taxon>Chromadorea</taxon>
        <taxon>Rhabditida</taxon>
        <taxon>Rhabditina</taxon>
        <taxon>Rhabditomorpha</taxon>
        <taxon>Rhabditoidea</taxon>
        <taxon>Rhabditidae</taxon>
        <taxon>Peloderinae</taxon>
        <taxon>Caenorhabditis</taxon>
    </lineage>
</organism>
<evidence type="ECO:0000256" key="1">
    <source>
        <dbReference type="ARBA" id="ARBA00004123"/>
    </source>
</evidence>
<comment type="caution">
    <text evidence="6">The sequence shown here is derived from an EMBL/GenBank/DDBJ whole genome shotgun (WGS) entry which is preliminary data.</text>
</comment>
<dbReference type="SMART" id="SM00292">
    <property type="entry name" value="BRCT"/>
    <property type="match status" value="2"/>
</dbReference>
<dbReference type="InterPro" id="IPR047250">
    <property type="entry name" value="BRCT_p53bp1-like_rpt2"/>
</dbReference>
<dbReference type="Pfam" id="PF24680">
    <property type="entry name" value="SH3_Hsr9"/>
    <property type="match status" value="1"/>
</dbReference>